<dbReference type="OrthoDB" id="2016523at2759"/>
<protein>
    <recommendedName>
        <fullName evidence="1">MGAT4 conserved region domain-containing protein</fullName>
    </recommendedName>
</protein>
<gene>
    <name evidence="3" type="primary">20199393</name>
    <name evidence="2" type="ORF">HELRODRAFT_161981</name>
</gene>
<sequence>MNPDLTNTNDLNKYLHVTVFLTIGIPSIKRVINATYLLKTLEFLILRTSDEQKLNTTCVILLSDLDDNYNILVENQIKSLFPNYLNSGFFHVLRVDKMFYPQLNGLKRNFNDAEDRISWRAKQVLDYTILFRYSSTLSHYHMQIEDDVECGLNYYKHIKYFIEALHFKSQMISLKQFSNKTQYSDLIKDSDPKRNSDAPSFSKARIWSILDFSVLGFIGKLLRSTDLNMLSTFLATFYDEQPVDWLIVYWIKNMGANQMLSYKPSLFQHFGLRSSFNFRQDNKLKDKYFLSQPIDEFRANPLAVIYSNMTSTNKMQAIEDVYIPSDKFIFELSNKNSLMVVNFLKPESIENIKIFSGPIGGNQNVNDGIVNNAMRGSAVLHNNNKSCFQNLFIYTGKTPQKRPKINGELNAVPVCDDLKSIGRFQGCLIEVKISEKDCECVTLGVQELPNPVLVNKIVINSN</sequence>
<dbReference type="RefSeq" id="XP_009020097.1">
    <property type="nucleotide sequence ID" value="XM_009021849.1"/>
</dbReference>
<dbReference type="Pfam" id="PF04666">
    <property type="entry name" value="MGAT4_cons"/>
    <property type="match status" value="2"/>
</dbReference>
<keyword evidence="4" id="KW-1185">Reference proteome</keyword>
<dbReference type="Proteomes" id="UP000015101">
    <property type="component" value="Unassembled WGS sequence"/>
</dbReference>
<feature type="domain" description="MGAT4 conserved region" evidence="1">
    <location>
        <begin position="18"/>
        <end position="169"/>
    </location>
</feature>
<evidence type="ECO:0000313" key="4">
    <source>
        <dbReference type="Proteomes" id="UP000015101"/>
    </source>
</evidence>
<dbReference type="AlphaFoldDB" id="T1ES43"/>
<dbReference type="HOGENOM" id="CLU_592228_0_0_1"/>
<dbReference type="EMBL" id="KB096742">
    <property type="protein sequence ID" value="ESO02689.1"/>
    <property type="molecule type" value="Genomic_DNA"/>
</dbReference>
<name>T1ES43_HELRO</name>
<reference evidence="2 4" key="2">
    <citation type="journal article" date="2013" name="Nature">
        <title>Insights into bilaterian evolution from three spiralian genomes.</title>
        <authorList>
            <person name="Simakov O."/>
            <person name="Marletaz F."/>
            <person name="Cho S.J."/>
            <person name="Edsinger-Gonzales E."/>
            <person name="Havlak P."/>
            <person name="Hellsten U."/>
            <person name="Kuo D.H."/>
            <person name="Larsson T."/>
            <person name="Lv J."/>
            <person name="Arendt D."/>
            <person name="Savage R."/>
            <person name="Osoegawa K."/>
            <person name="de Jong P."/>
            <person name="Grimwood J."/>
            <person name="Chapman J.A."/>
            <person name="Shapiro H."/>
            <person name="Aerts A."/>
            <person name="Otillar R.P."/>
            <person name="Terry A.Y."/>
            <person name="Boore J.L."/>
            <person name="Grigoriev I.V."/>
            <person name="Lindberg D.R."/>
            <person name="Seaver E.C."/>
            <person name="Weisblat D.A."/>
            <person name="Putnam N.H."/>
            <person name="Rokhsar D.S."/>
        </authorList>
    </citation>
    <scope>NUCLEOTIDE SEQUENCE</scope>
</reference>
<evidence type="ECO:0000313" key="2">
    <source>
        <dbReference type="EMBL" id="ESO02689.1"/>
    </source>
</evidence>
<accession>T1ES43</accession>
<dbReference type="InterPro" id="IPR006759">
    <property type="entry name" value="Glyco_transf_54"/>
</dbReference>
<dbReference type="InterPro" id="IPR057279">
    <property type="entry name" value="MGAT4"/>
</dbReference>
<feature type="domain" description="MGAT4 conserved region" evidence="1">
    <location>
        <begin position="203"/>
        <end position="289"/>
    </location>
</feature>
<dbReference type="EnsemblMetazoa" id="HelroT161981">
    <property type="protein sequence ID" value="HelroP161981"/>
    <property type="gene ID" value="HelroG161981"/>
</dbReference>
<dbReference type="PANTHER" id="PTHR12062:SF0">
    <property type="entry name" value="ALPHA-1,3-MANNOSYL-GLYCOPROTEIN 4-BETA-N-ACETYLGLUCOSAMINYLTRANSFERASE B"/>
    <property type="match status" value="1"/>
</dbReference>
<evidence type="ECO:0000313" key="3">
    <source>
        <dbReference type="EnsemblMetazoa" id="HelroP161981"/>
    </source>
</evidence>
<dbReference type="CTD" id="20199393"/>
<dbReference type="GeneID" id="20199393"/>
<reference evidence="3" key="3">
    <citation type="submission" date="2015-06" db="UniProtKB">
        <authorList>
            <consortium name="EnsemblMetazoa"/>
        </authorList>
    </citation>
    <scope>IDENTIFICATION</scope>
</reference>
<proteinExistence type="predicted"/>
<dbReference type="InParanoid" id="T1ES43"/>
<dbReference type="KEGG" id="hro:HELRODRAFT_161981"/>
<dbReference type="EMBL" id="AMQM01000988">
    <property type="status" value="NOT_ANNOTATED_CDS"/>
    <property type="molecule type" value="Genomic_DNA"/>
</dbReference>
<dbReference type="PANTHER" id="PTHR12062">
    <property type="entry name" value="N-ACETYLGLUCOSAMINYLTRANSFERASE VI"/>
    <property type="match status" value="1"/>
</dbReference>
<dbReference type="OMA" id="EDRISWR"/>
<organism evidence="3 4">
    <name type="scientific">Helobdella robusta</name>
    <name type="common">Californian leech</name>
    <dbReference type="NCBI Taxonomy" id="6412"/>
    <lineage>
        <taxon>Eukaryota</taxon>
        <taxon>Metazoa</taxon>
        <taxon>Spiralia</taxon>
        <taxon>Lophotrochozoa</taxon>
        <taxon>Annelida</taxon>
        <taxon>Clitellata</taxon>
        <taxon>Hirudinea</taxon>
        <taxon>Rhynchobdellida</taxon>
        <taxon>Glossiphoniidae</taxon>
        <taxon>Helobdella</taxon>
    </lineage>
</organism>
<dbReference type="eggNOG" id="ENOG502SJ9J">
    <property type="taxonomic scope" value="Eukaryota"/>
</dbReference>
<dbReference type="STRING" id="6412.T1ES43"/>
<dbReference type="GO" id="GO:0006487">
    <property type="term" value="P:protein N-linked glycosylation"/>
    <property type="evidence" value="ECO:0000318"/>
    <property type="project" value="GO_Central"/>
</dbReference>
<evidence type="ECO:0000259" key="1">
    <source>
        <dbReference type="Pfam" id="PF04666"/>
    </source>
</evidence>
<reference evidence="4" key="1">
    <citation type="submission" date="2012-12" db="EMBL/GenBank/DDBJ databases">
        <authorList>
            <person name="Hellsten U."/>
            <person name="Grimwood J."/>
            <person name="Chapman J.A."/>
            <person name="Shapiro H."/>
            <person name="Aerts A."/>
            <person name="Otillar R.P."/>
            <person name="Terry A.Y."/>
            <person name="Boore J.L."/>
            <person name="Simakov O."/>
            <person name="Marletaz F."/>
            <person name="Cho S.-J."/>
            <person name="Edsinger-Gonzales E."/>
            <person name="Havlak P."/>
            <person name="Kuo D.-H."/>
            <person name="Larsson T."/>
            <person name="Lv J."/>
            <person name="Arendt D."/>
            <person name="Savage R."/>
            <person name="Osoegawa K."/>
            <person name="de Jong P."/>
            <person name="Lindberg D.R."/>
            <person name="Seaver E.C."/>
            <person name="Weisblat D.A."/>
            <person name="Putnam N.H."/>
            <person name="Grigoriev I.V."/>
            <person name="Rokhsar D.S."/>
        </authorList>
    </citation>
    <scope>NUCLEOTIDE SEQUENCE</scope>
</reference>
<dbReference type="GO" id="GO:0008375">
    <property type="term" value="F:acetylglucosaminyltransferase activity"/>
    <property type="evidence" value="ECO:0000318"/>
    <property type="project" value="GO_Central"/>
</dbReference>